<dbReference type="GO" id="GO:0007052">
    <property type="term" value="P:mitotic spindle organization"/>
    <property type="evidence" value="ECO:0007669"/>
    <property type="project" value="TreeGrafter"/>
</dbReference>
<dbReference type="GO" id="GO:0016787">
    <property type="term" value="F:hydrolase activity"/>
    <property type="evidence" value="ECO:0007669"/>
    <property type="project" value="UniProtKB-KW"/>
</dbReference>
<evidence type="ECO:0000259" key="8">
    <source>
        <dbReference type="PROSITE" id="PS50067"/>
    </source>
</evidence>
<dbReference type="SMART" id="SM00129">
    <property type="entry name" value="KISc"/>
    <property type="match status" value="1"/>
</dbReference>
<dbReference type="GO" id="GO:0005524">
    <property type="term" value="F:ATP binding"/>
    <property type="evidence" value="ECO:0007669"/>
    <property type="project" value="UniProtKB-UniRule"/>
</dbReference>
<keyword evidence="2" id="KW-0963">Cytoplasm</keyword>
<dbReference type="GO" id="GO:0051231">
    <property type="term" value="P:spindle elongation"/>
    <property type="evidence" value="ECO:0007669"/>
    <property type="project" value="TreeGrafter"/>
</dbReference>
<keyword evidence="10" id="KW-1185">Reference proteome</keyword>
<evidence type="ECO:0000313" key="9">
    <source>
        <dbReference type="EMBL" id="ORY52752.1"/>
    </source>
</evidence>
<dbReference type="PANTHER" id="PTHR47969">
    <property type="entry name" value="CHROMOSOME-ASSOCIATED KINESIN KIF4A-RELATED"/>
    <property type="match status" value="1"/>
</dbReference>
<dbReference type="InterPro" id="IPR001752">
    <property type="entry name" value="Kinesin_motor_dom"/>
</dbReference>
<evidence type="ECO:0000256" key="4">
    <source>
        <dbReference type="ARBA" id="ARBA00022840"/>
    </source>
</evidence>
<evidence type="ECO:0000256" key="6">
    <source>
        <dbReference type="PROSITE-ProRule" id="PRU00283"/>
    </source>
</evidence>
<dbReference type="GO" id="GO:0007018">
    <property type="term" value="P:microtubule-based movement"/>
    <property type="evidence" value="ECO:0007669"/>
    <property type="project" value="InterPro"/>
</dbReference>
<protein>
    <submittedName>
        <fullName evidence="9">p-loop containing nucleoside triphosphate hydrolase protein</fullName>
    </submittedName>
</protein>
<dbReference type="GO" id="GO:0003777">
    <property type="term" value="F:microtubule motor activity"/>
    <property type="evidence" value="ECO:0007669"/>
    <property type="project" value="InterPro"/>
</dbReference>
<dbReference type="PANTHER" id="PTHR47969:SF15">
    <property type="entry name" value="CHROMOSOME-ASSOCIATED KINESIN KIF4A-RELATED"/>
    <property type="match status" value="1"/>
</dbReference>
<dbReference type="STRING" id="1754190.A0A1Y2D0D8"/>
<dbReference type="PROSITE" id="PS50067">
    <property type="entry name" value="KINESIN_MOTOR_2"/>
    <property type="match status" value="1"/>
</dbReference>
<evidence type="ECO:0000256" key="1">
    <source>
        <dbReference type="ARBA" id="ARBA00004496"/>
    </source>
</evidence>
<evidence type="ECO:0000256" key="2">
    <source>
        <dbReference type="ARBA" id="ARBA00022490"/>
    </source>
</evidence>
<keyword evidence="4 6" id="KW-0067">ATP-binding</keyword>
<organism evidence="9 10">
    <name type="scientific">Neocallimastix californiae</name>
    <dbReference type="NCBI Taxonomy" id="1754190"/>
    <lineage>
        <taxon>Eukaryota</taxon>
        <taxon>Fungi</taxon>
        <taxon>Fungi incertae sedis</taxon>
        <taxon>Chytridiomycota</taxon>
        <taxon>Chytridiomycota incertae sedis</taxon>
        <taxon>Neocallimastigomycetes</taxon>
        <taxon>Neocallimastigales</taxon>
        <taxon>Neocallimastigaceae</taxon>
        <taxon>Neocallimastix</taxon>
    </lineage>
</organism>
<dbReference type="InterPro" id="IPR027417">
    <property type="entry name" value="P-loop_NTPase"/>
</dbReference>
<dbReference type="InterPro" id="IPR027640">
    <property type="entry name" value="Kinesin-like_fam"/>
</dbReference>
<feature type="compositionally biased region" description="Polar residues" evidence="7">
    <location>
        <begin position="23"/>
        <end position="33"/>
    </location>
</feature>
<dbReference type="InterPro" id="IPR036961">
    <property type="entry name" value="Kinesin_motor_dom_sf"/>
</dbReference>
<dbReference type="AlphaFoldDB" id="A0A1Y2D0D8"/>
<dbReference type="Gene3D" id="3.40.850.10">
    <property type="entry name" value="Kinesin motor domain"/>
    <property type="match status" value="1"/>
</dbReference>
<evidence type="ECO:0000313" key="10">
    <source>
        <dbReference type="Proteomes" id="UP000193920"/>
    </source>
</evidence>
<feature type="region of interest" description="Disordered" evidence="7">
    <location>
        <begin position="292"/>
        <end position="321"/>
    </location>
</feature>
<dbReference type="Proteomes" id="UP000193920">
    <property type="component" value="Unassembled WGS sequence"/>
</dbReference>
<evidence type="ECO:0000256" key="3">
    <source>
        <dbReference type="ARBA" id="ARBA00022741"/>
    </source>
</evidence>
<comment type="subcellular location">
    <subcellularLocation>
        <location evidence="1">Cytoplasm</location>
    </subcellularLocation>
</comment>
<feature type="binding site" evidence="6">
    <location>
        <begin position="215"/>
        <end position="222"/>
    </location>
    <ligand>
        <name>ATP</name>
        <dbReference type="ChEBI" id="CHEBI:30616"/>
    </ligand>
</feature>
<keyword evidence="6" id="KW-0505">Motor protein</keyword>
<keyword evidence="3 6" id="KW-0547">Nucleotide-binding</keyword>
<reference evidence="9 10" key="1">
    <citation type="submission" date="2016-08" db="EMBL/GenBank/DDBJ databases">
        <title>A Parts List for Fungal Cellulosomes Revealed by Comparative Genomics.</title>
        <authorList>
            <consortium name="DOE Joint Genome Institute"/>
            <person name="Haitjema C.H."/>
            <person name="Gilmore S.P."/>
            <person name="Henske J.K."/>
            <person name="Solomon K.V."/>
            <person name="De Groot R."/>
            <person name="Kuo A."/>
            <person name="Mondo S.J."/>
            <person name="Salamov A.A."/>
            <person name="Labutti K."/>
            <person name="Zhao Z."/>
            <person name="Chiniquy J."/>
            <person name="Barry K."/>
            <person name="Brewer H.M."/>
            <person name="Purvine S.O."/>
            <person name="Wright A.T."/>
            <person name="Boxma B."/>
            <person name="Van Alen T."/>
            <person name="Hackstein J.H."/>
            <person name="Baker S.E."/>
            <person name="Grigoriev I.V."/>
            <person name="O'Malley M.A."/>
        </authorList>
    </citation>
    <scope>NUCLEOTIDE SEQUENCE [LARGE SCALE GENOMIC DNA]</scope>
    <source>
        <strain evidence="9 10">G1</strain>
    </source>
</reference>
<dbReference type="GO" id="GO:0008017">
    <property type="term" value="F:microtubule binding"/>
    <property type="evidence" value="ECO:0007669"/>
    <property type="project" value="InterPro"/>
</dbReference>
<dbReference type="SUPFAM" id="SSF52540">
    <property type="entry name" value="P-loop containing nucleoside triphosphate hydrolases"/>
    <property type="match status" value="1"/>
</dbReference>
<name>A0A1Y2D0D8_9FUNG</name>
<feature type="compositionally biased region" description="Low complexity" evidence="7">
    <location>
        <begin position="51"/>
        <end position="70"/>
    </location>
</feature>
<dbReference type="GO" id="GO:0005737">
    <property type="term" value="C:cytoplasm"/>
    <property type="evidence" value="ECO:0007669"/>
    <property type="project" value="UniProtKB-SubCell"/>
</dbReference>
<feature type="domain" description="Kinesin motor" evidence="8">
    <location>
        <begin position="107"/>
        <end position="491"/>
    </location>
</feature>
<feature type="compositionally biased region" description="Polar residues" evidence="7">
    <location>
        <begin position="568"/>
        <end position="611"/>
    </location>
</feature>
<proteinExistence type="inferred from homology"/>
<evidence type="ECO:0000256" key="7">
    <source>
        <dbReference type="SAM" id="MobiDB-lite"/>
    </source>
</evidence>
<feature type="compositionally biased region" description="Polar residues" evidence="7">
    <location>
        <begin position="74"/>
        <end position="100"/>
    </location>
</feature>
<dbReference type="GO" id="GO:0005875">
    <property type="term" value="C:microtubule associated complex"/>
    <property type="evidence" value="ECO:0007669"/>
    <property type="project" value="TreeGrafter"/>
</dbReference>
<keyword evidence="5" id="KW-0175">Coiled coil</keyword>
<feature type="region of interest" description="Disordered" evidence="7">
    <location>
        <begin position="1"/>
        <end position="100"/>
    </location>
</feature>
<feature type="non-terminal residue" evidence="9">
    <location>
        <position position="611"/>
    </location>
</feature>
<sequence length="611" mass="68077">MKAFRLGKSKKNSKGQLRKDGKTISTAVSNASLRNKLKNDKNKSYPTSPYSTLNRSNSTPSSPNVPVSPLYTNFLANGNNTLNRKNSSSPKSLSRNVSGSKNQIVPEFRVGIRLRPMLETEKDDTENNEELVYLFPQNNILCIREPGTDRLPEIDDGPPPPPGTIAPSMGPYISTNPFNYVFSSVNSQQDVYYQSVHPLVEHFHQGKNSLVLAYGQMGSGKTYTIGFQPENYDLENFRPDIISNNLGFVPRAFQETLSYMHLLKSQGRSVSLLVTFIAISCEDIADLLGESITRYRRPPSPGPKMSSPTDKRDPTTQPKTITVHDRGKQGIYLKGAKYERVESMERLAELLYRGTTFRRIVFGPDSENLSHAILSFQLEQDNPKLGKDKTYSKLNFVDLSCTEKIDKVEARMNRMECGVNDKSWLALSKVINLLTANRPKGYIPYRDSKLTQVLQDSLSGESIVLFISCLSPTACDESKSVLKYMIRSTNIDQRKTDVSPKLLRSILYNLEDMRETPTSPININSNQSSLSRVVNVDNSTNSVNNSLNRRDNFKTSTALVTMLPTPPLTENENISPGGSSSNQSLENMNSSRLVSSTSLLFSNPDSSSPMG</sequence>
<dbReference type="OrthoDB" id="3176171at2759"/>
<keyword evidence="9" id="KW-0378">Hydrolase</keyword>
<feature type="compositionally biased region" description="Basic residues" evidence="7">
    <location>
        <begin position="1"/>
        <end position="13"/>
    </location>
</feature>
<dbReference type="EMBL" id="MCOG01000092">
    <property type="protein sequence ID" value="ORY52752.1"/>
    <property type="molecule type" value="Genomic_DNA"/>
</dbReference>
<gene>
    <name evidence="9" type="ORF">LY90DRAFT_670414</name>
</gene>
<comment type="caution">
    <text evidence="9">The sequence shown here is derived from an EMBL/GenBank/DDBJ whole genome shotgun (WGS) entry which is preliminary data.</text>
</comment>
<feature type="region of interest" description="Disordered" evidence="7">
    <location>
        <begin position="564"/>
        <end position="611"/>
    </location>
</feature>
<accession>A0A1Y2D0D8</accession>
<dbReference type="Pfam" id="PF00225">
    <property type="entry name" value="Kinesin"/>
    <property type="match status" value="1"/>
</dbReference>
<comment type="similarity">
    <text evidence="6">Belongs to the TRAFAC class myosin-kinesin ATPase superfamily. Kinesin family.</text>
</comment>
<dbReference type="PRINTS" id="PR00380">
    <property type="entry name" value="KINESINHEAVY"/>
</dbReference>
<evidence type="ECO:0000256" key="5">
    <source>
        <dbReference type="ARBA" id="ARBA00023054"/>
    </source>
</evidence>